<proteinExistence type="predicted"/>
<organism evidence="1 2">
    <name type="scientific">Paraburkholderia pallida</name>
    <dbReference type="NCBI Taxonomy" id="2547399"/>
    <lineage>
        <taxon>Bacteria</taxon>
        <taxon>Pseudomonadati</taxon>
        <taxon>Pseudomonadota</taxon>
        <taxon>Betaproteobacteria</taxon>
        <taxon>Burkholderiales</taxon>
        <taxon>Burkholderiaceae</taxon>
        <taxon>Paraburkholderia</taxon>
    </lineage>
</organism>
<dbReference type="AlphaFoldDB" id="A0A4V1AZ32"/>
<sequence>MDTEIETLANEAARWLAAARRSFDRETFQEVMRAEANGARLVCVADGTGCVSVALMDGVHVIAALFEIDADGHRVVRSLRAMQ</sequence>
<dbReference type="RefSeq" id="WP_134749157.1">
    <property type="nucleotide sequence ID" value="NZ_CP038148.1"/>
</dbReference>
<gene>
    <name evidence="1" type="ORF">E1956_12200</name>
</gene>
<dbReference type="KEGG" id="ppai:E1956_12200"/>
<name>A0A4V1AZ32_9BURK</name>
<keyword evidence="2" id="KW-1185">Reference proteome</keyword>
<protein>
    <submittedName>
        <fullName evidence="1">Uncharacterized protein</fullName>
    </submittedName>
</protein>
<reference evidence="1 2" key="1">
    <citation type="submission" date="2019-03" db="EMBL/GenBank/DDBJ databases">
        <title>Paraburkholderia sp. 7MH5, isolated from subtropical forest soil.</title>
        <authorList>
            <person name="Gao Z.-H."/>
            <person name="Qiu L.-H."/>
        </authorList>
    </citation>
    <scope>NUCLEOTIDE SEQUENCE [LARGE SCALE GENOMIC DNA]</scope>
    <source>
        <strain evidence="1 2">7MH5</strain>
    </source>
</reference>
<dbReference type="EMBL" id="CP038148">
    <property type="protein sequence ID" value="QBQ97862.1"/>
    <property type="molecule type" value="Genomic_DNA"/>
</dbReference>
<evidence type="ECO:0000313" key="2">
    <source>
        <dbReference type="Proteomes" id="UP000295727"/>
    </source>
</evidence>
<accession>A0A4V1AZ32</accession>
<dbReference type="Proteomes" id="UP000295727">
    <property type="component" value="Chromosome 1"/>
</dbReference>
<evidence type="ECO:0000313" key="1">
    <source>
        <dbReference type="EMBL" id="QBQ97862.1"/>
    </source>
</evidence>